<dbReference type="Gene3D" id="3.40.50.1980">
    <property type="entry name" value="Nitrogenase molybdenum iron protein domain"/>
    <property type="match status" value="2"/>
</dbReference>
<evidence type="ECO:0000256" key="1">
    <source>
        <dbReference type="SAM" id="SignalP"/>
    </source>
</evidence>
<feature type="chain" id="PRO_5037034748" evidence="1">
    <location>
        <begin position="21"/>
        <end position="294"/>
    </location>
</feature>
<protein>
    <submittedName>
        <fullName evidence="3">ABC transporter substrate-binding protein</fullName>
    </submittedName>
</protein>
<dbReference type="Pfam" id="PF01497">
    <property type="entry name" value="Peripla_BP_2"/>
    <property type="match status" value="1"/>
</dbReference>
<organism evidence="3 4">
    <name type="scientific">Neolewinella lacunae</name>
    <dbReference type="NCBI Taxonomy" id="1517758"/>
    <lineage>
        <taxon>Bacteria</taxon>
        <taxon>Pseudomonadati</taxon>
        <taxon>Bacteroidota</taxon>
        <taxon>Saprospiria</taxon>
        <taxon>Saprospirales</taxon>
        <taxon>Lewinellaceae</taxon>
        <taxon>Neolewinella</taxon>
    </lineage>
</organism>
<dbReference type="PROSITE" id="PS50983">
    <property type="entry name" value="FE_B12_PBP"/>
    <property type="match status" value="1"/>
</dbReference>
<sequence>MRNLPLLFLFSFLFVACSPAAEPVTEADTATKTSPRIVSLSGTLTELLFALGQGDALVGVDVTSTYPAATAELPKLGHVSKLNVEALLGLQPDLIFVDAAVTNNPALKTLADAGVRVVYVPLRPTLDNAVQATATLAGHLDLPEASIATVKANLQRDSLALAAALQGANTRPRVLFLYARGAGQVLVAGTGTEAEAIIQLAGGTNAIQSFADFKPLTPEAFVEAAPDVILMFSSGLASLDGPAGLANIPGIAQTPAFQRKRIVAMDGQYLLGFGPRAAQAAAELAGQLHLPDPQ</sequence>
<dbReference type="InterPro" id="IPR002491">
    <property type="entry name" value="ABC_transptr_periplasmic_BD"/>
</dbReference>
<gene>
    <name evidence="3" type="ORF">H9S92_02325</name>
</gene>
<evidence type="ECO:0000259" key="2">
    <source>
        <dbReference type="PROSITE" id="PS50983"/>
    </source>
</evidence>
<accession>A0A923PKJ4</accession>
<proteinExistence type="predicted"/>
<dbReference type="Proteomes" id="UP000650081">
    <property type="component" value="Unassembled WGS sequence"/>
</dbReference>
<keyword evidence="1" id="KW-0732">Signal</keyword>
<evidence type="ECO:0000313" key="4">
    <source>
        <dbReference type="Proteomes" id="UP000650081"/>
    </source>
</evidence>
<name>A0A923PKJ4_9BACT</name>
<comment type="caution">
    <text evidence="3">The sequence shown here is derived from an EMBL/GenBank/DDBJ whole genome shotgun (WGS) entry which is preliminary data.</text>
</comment>
<dbReference type="PROSITE" id="PS51257">
    <property type="entry name" value="PROKAR_LIPOPROTEIN"/>
    <property type="match status" value="1"/>
</dbReference>
<evidence type="ECO:0000313" key="3">
    <source>
        <dbReference type="EMBL" id="MBC6992989.1"/>
    </source>
</evidence>
<reference evidence="3" key="1">
    <citation type="submission" date="2020-08" db="EMBL/GenBank/DDBJ databases">
        <title>Lewinella bacteria from marine environments.</title>
        <authorList>
            <person name="Zhong Y."/>
        </authorList>
    </citation>
    <scope>NUCLEOTIDE SEQUENCE</scope>
    <source>
        <strain evidence="3">KCTC 42187</strain>
    </source>
</reference>
<dbReference type="PANTHER" id="PTHR30535:SF4">
    <property type="entry name" value="HEMIN-BINDING PERIPLASMIC PROTEIN HMUT"/>
    <property type="match status" value="1"/>
</dbReference>
<dbReference type="SUPFAM" id="SSF53807">
    <property type="entry name" value="Helical backbone' metal receptor"/>
    <property type="match status" value="1"/>
</dbReference>
<feature type="signal peptide" evidence="1">
    <location>
        <begin position="1"/>
        <end position="20"/>
    </location>
</feature>
<dbReference type="EMBL" id="JACSIT010000048">
    <property type="protein sequence ID" value="MBC6992989.1"/>
    <property type="molecule type" value="Genomic_DNA"/>
</dbReference>
<dbReference type="RefSeq" id="WP_187465116.1">
    <property type="nucleotide sequence ID" value="NZ_JACSIT010000048.1"/>
</dbReference>
<dbReference type="InterPro" id="IPR050902">
    <property type="entry name" value="ABC_Transporter_SBP"/>
</dbReference>
<dbReference type="AlphaFoldDB" id="A0A923PKJ4"/>
<feature type="domain" description="Fe/B12 periplasmic-binding" evidence="2">
    <location>
        <begin position="36"/>
        <end position="293"/>
    </location>
</feature>
<keyword evidence="4" id="KW-1185">Reference proteome</keyword>
<dbReference type="PANTHER" id="PTHR30535">
    <property type="entry name" value="VITAMIN B12-BINDING PROTEIN"/>
    <property type="match status" value="1"/>
</dbReference>